<dbReference type="GO" id="GO:0005524">
    <property type="term" value="F:ATP binding"/>
    <property type="evidence" value="ECO:0007669"/>
    <property type="project" value="InterPro"/>
</dbReference>
<dbReference type="AlphaFoldDB" id="A0A9P9GEZ6"/>
<dbReference type="InterPro" id="IPR053235">
    <property type="entry name" value="Ser_Thr_kinase"/>
</dbReference>
<dbReference type="InterPro" id="IPR000719">
    <property type="entry name" value="Prot_kinase_dom"/>
</dbReference>
<keyword evidence="2" id="KW-0808">Transferase</keyword>
<accession>A0A9P9GEZ6</accession>
<feature type="domain" description="Protein kinase" evidence="1">
    <location>
        <begin position="193"/>
        <end position="447"/>
    </location>
</feature>
<dbReference type="CDD" id="cd00180">
    <property type="entry name" value="PKc"/>
    <property type="match status" value="1"/>
</dbReference>
<gene>
    <name evidence="2" type="ORF">B0J15DRAFT_516743</name>
</gene>
<sequence>MAPSQPFTASREPSPLFSLVPQNRIAEACIEKLGDQPYVSEFPNPQSNGKGRVVCVKFNPASASGLEPNLLGNHQFMLNMKTGEVLLEDFSDDEAFRFTGPTALDFPNPPHPRRLIVDCNTNLEFECIDDSGSWSRWRILWHQEPPMDVLLWERESTDPRTGVVSPILTNDDGCEVCPGYNKTPESSDDLIRYVDRSQYFGSKFGAPQAVVDVGTGQHLAVKTVSYPFKIEARRSLLDRVIRSCNLSHPHIVAFFQVQETPDSINIIMPLKDGSLLGLIQLHQNGSGLFQKPIEIRPLGRLLFGEMLSALEYLERERVVHRNICPRNILVNGLRERENFHFYLSNFEYASFKDTFPDPGDPCFKAPETCGLTTAEESPRTDIWGLCATMAYFLSKDFRDIVNSKPSEDVVAQTVCGASRMFPELGGMGEWDANDRPSARQKLEEVFSEGVLSDE</sequence>
<dbReference type="PROSITE" id="PS50011">
    <property type="entry name" value="PROTEIN_KINASE_DOM"/>
    <property type="match status" value="1"/>
</dbReference>
<dbReference type="GO" id="GO:0005737">
    <property type="term" value="C:cytoplasm"/>
    <property type="evidence" value="ECO:0007669"/>
    <property type="project" value="TreeGrafter"/>
</dbReference>
<dbReference type="SUPFAM" id="SSF56112">
    <property type="entry name" value="Protein kinase-like (PK-like)"/>
    <property type="match status" value="1"/>
</dbReference>
<keyword evidence="2" id="KW-0418">Kinase</keyword>
<keyword evidence="3" id="KW-1185">Reference proteome</keyword>
<reference evidence="2" key="1">
    <citation type="journal article" date="2021" name="Nat. Commun.">
        <title>Genetic determinants of endophytism in the Arabidopsis root mycobiome.</title>
        <authorList>
            <person name="Mesny F."/>
            <person name="Miyauchi S."/>
            <person name="Thiergart T."/>
            <person name="Pickel B."/>
            <person name="Atanasova L."/>
            <person name="Karlsson M."/>
            <person name="Huettel B."/>
            <person name="Barry K.W."/>
            <person name="Haridas S."/>
            <person name="Chen C."/>
            <person name="Bauer D."/>
            <person name="Andreopoulos W."/>
            <person name="Pangilinan J."/>
            <person name="LaButti K."/>
            <person name="Riley R."/>
            <person name="Lipzen A."/>
            <person name="Clum A."/>
            <person name="Drula E."/>
            <person name="Henrissat B."/>
            <person name="Kohler A."/>
            <person name="Grigoriev I.V."/>
            <person name="Martin F.M."/>
            <person name="Hacquard S."/>
        </authorList>
    </citation>
    <scope>NUCLEOTIDE SEQUENCE</scope>
    <source>
        <strain evidence="2">FSSC 5 MPI-SDFR-AT-0091</strain>
    </source>
</reference>
<name>A0A9P9GEZ6_FUSSL</name>
<evidence type="ECO:0000313" key="3">
    <source>
        <dbReference type="Proteomes" id="UP000736672"/>
    </source>
</evidence>
<dbReference type="Gene3D" id="3.30.200.20">
    <property type="entry name" value="Phosphorylase Kinase, domain 1"/>
    <property type="match status" value="1"/>
</dbReference>
<evidence type="ECO:0000313" key="2">
    <source>
        <dbReference type="EMBL" id="KAH7237320.1"/>
    </source>
</evidence>
<dbReference type="Gene3D" id="1.10.510.10">
    <property type="entry name" value="Transferase(Phosphotransferase) domain 1"/>
    <property type="match status" value="1"/>
</dbReference>
<proteinExistence type="predicted"/>
<dbReference type="EMBL" id="JAGTJS010000023">
    <property type="protein sequence ID" value="KAH7237320.1"/>
    <property type="molecule type" value="Genomic_DNA"/>
</dbReference>
<evidence type="ECO:0000259" key="1">
    <source>
        <dbReference type="PROSITE" id="PS50011"/>
    </source>
</evidence>
<organism evidence="2 3">
    <name type="scientific">Fusarium solani</name>
    <name type="common">Filamentous fungus</name>
    <dbReference type="NCBI Taxonomy" id="169388"/>
    <lineage>
        <taxon>Eukaryota</taxon>
        <taxon>Fungi</taxon>
        <taxon>Dikarya</taxon>
        <taxon>Ascomycota</taxon>
        <taxon>Pezizomycotina</taxon>
        <taxon>Sordariomycetes</taxon>
        <taxon>Hypocreomycetidae</taxon>
        <taxon>Hypocreales</taxon>
        <taxon>Nectriaceae</taxon>
        <taxon>Fusarium</taxon>
        <taxon>Fusarium solani species complex</taxon>
    </lineage>
</organism>
<comment type="caution">
    <text evidence="2">The sequence shown here is derived from an EMBL/GenBank/DDBJ whole genome shotgun (WGS) entry which is preliminary data.</text>
</comment>
<protein>
    <submittedName>
        <fullName evidence="2">Kinase-like domain-containing protein</fullName>
    </submittedName>
</protein>
<dbReference type="Proteomes" id="UP000736672">
    <property type="component" value="Unassembled WGS sequence"/>
</dbReference>
<dbReference type="OrthoDB" id="4062651at2759"/>
<dbReference type="InterPro" id="IPR011009">
    <property type="entry name" value="Kinase-like_dom_sf"/>
</dbReference>
<dbReference type="PANTHER" id="PTHR24361">
    <property type="entry name" value="MITOGEN-ACTIVATED KINASE KINASE KINASE"/>
    <property type="match status" value="1"/>
</dbReference>
<dbReference type="Pfam" id="PF00069">
    <property type="entry name" value="Pkinase"/>
    <property type="match status" value="1"/>
</dbReference>
<dbReference type="GO" id="GO:0004674">
    <property type="term" value="F:protein serine/threonine kinase activity"/>
    <property type="evidence" value="ECO:0007669"/>
    <property type="project" value="TreeGrafter"/>
</dbReference>
<dbReference type="SMART" id="SM00220">
    <property type="entry name" value="S_TKc"/>
    <property type="match status" value="1"/>
</dbReference>